<proteinExistence type="predicted"/>
<evidence type="ECO:0000313" key="3">
    <source>
        <dbReference type="EMBL" id="QDT07547.1"/>
    </source>
</evidence>
<feature type="region of interest" description="Disordered" evidence="1">
    <location>
        <begin position="1613"/>
        <end position="1634"/>
    </location>
</feature>
<evidence type="ECO:0000259" key="2">
    <source>
        <dbReference type="Pfam" id="PF01345"/>
    </source>
</evidence>
<feature type="compositionally biased region" description="Polar residues" evidence="1">
    <location>
        <begin position="1483"/>
        <end position="1497"/>
    </location>
</feature>
<keyword evidence="4" id="KW-1185">Reference proteome</keyword>
<feature type="region of interest" description="Disordered" evidence="1">
    <location>
        <begin position="1483"/>
        <end position="1507"/>
    </location>
</feature>
<feature type="domain" description="DUF11" evidence="2">
    <location>
        <begin position="1389"/>
        <end position="1495"/>
    </location>
</feature>
<dbReference type="InterPro" id="IPR047589">
    <property type="entry name" value="DUF11_rpt"/>
</dbReference>
<dbReference type="InterPro" id="IPR051172">
    <property type="entry name" value="Chlamydia_OmcB"/>
</dbReference>
<feature type="domain" description="DUF11" evidence="2">
    <location>
        <begin position="491"/>
        <end position="603"/>
    </location>
</feature>
<dbReference type="RefSeq" id="WP_218933589.1">
    <property type="nucleotide sequence ID" value="NZ_CP036525.1"/>
</dbReference>
<accession>A0A517NK79</accession>
<dbReference type="Proteomes" id="UP000318538">
    <property type="component" value="Chromosome"/>
</dbReference>
<dbReference type="InterPro" id="IPR001434">
    <property type="entry name" value="OmcB-like_DUF11"/>
</dbReference>
<evidence type="ECO:0000256" key="1">
    <source>
        <dbReference type="SAM" id="MobiDB-lite"/>
    </source>
</evidence>
<feature type="region of interest" description="Disordered" evidence="1">
    <location>
        <begin position="716"/>
        <end position="740"/>
    </location>
</feature>
<dbReference type="Gene3D" id="2.60.40.3080">
    <property type="match status" value="1"/>
</dbReference>
<feature type="region of interest" description="Disordered" evidence="1">
    <location>
        <begin position="1102"/>
        <end position="1122"/>
    </location>
</feature>
<organism evidence="3 4">
    <name type="scientific">Rubripirellula lacrimiformis</name>
    <dbReference type="NCBI Taxonomy" id="1930273"/>
    <lineage>
        <taxon>Bacteria</taxon>
        <taxon>Pseudomonadati</taxon>
        <taxon>Planctomycetota</taxon>
        <taxon>Planctomycetia</taxon>
        <taxon>Pirellulales</taxon>
        <taxon>Pirellulaceae</taxon>
        <taxon>Rubripirellula</taxon>
    </lineage>
</organism>
<feature type="domain" description="DUF11" evidence="2">
    <location>
        <begin position="363"/>
        <end position="473"/>
    </location>
</feature>
<feature type="region of interest" description="Disordered" evidence="1">
    <location>
        <begin position="1221"/>
        <end position="1254"/>
    </location>
</feature>
<protein>
    <recommendedName>
        <fullName evidence="2">DUF11 domain-containing protein</fullName>
    </recommendedName>
</protein>
<feature type="domain" description="DUF11" evidence="2">
    <location>
        <begin position="619"/>
        <end position="725"/>
    </location>
</feature>
<feature type="domain" description="DUF11" evidence="2">
    <location>
        <begin position="876"/>
        <end position="981"/>
    </location>
</feature>
<sequence>MKRRTQRLRDSLLRLLGDANRSPQHRFRPRLESLEDRRLLVAAIDLADVVGQVFDDFSGNGYDVGEEVSGAALDIYRDDGDGVFEPGTGDVEVAMAMTDSNGNYRFERLTAGDYFVLQPAQTVSGHALLRSVSPLITISTEDVKGRIATSIDTFNTAAQKVTDTTNDNIPVTSFVAADSAQVIGGERDLIVNKTSADGSVELSVNDPLLPNQLIFNSPATGLGTRRVTWDGVDGAIAIDDTGLGGVNLTTDALGLQLQIRANLAGGNAIVRIYSNDGIAGTADRFSTATIPIPVTQGTFQSAEFIPFSAFTSTSGGGADFTDVGAIELEIATTVVDVNGASELVGAVGTIVKTANFANFDQADLSLSKTVDDPSPNLNQEVTFTLTINNSGPDTATGVVVTDLLPSGIQFERFATDNGSYDSANGRWTVGSVAVGSPAVLTITGTVTSVGEKTNSAEITASDQFDTDSTPNNQLAGEDDQASVAIAPQTIDLSLTQTIADASPNVGDTVTFVVTLRNDGPSTATNVSVRDLLPAGVTLTTATPSQGNYNTSSGIWTVPSLISGGSVALSLSGVVNQSGSFINTAEVTAADQTDSDSVPNNNDADEDDQASLTIVTPVADLQLTQTVDNPAPNVGDEVIFTVTISNQGPAPASGVVVSDLLPAGLESISSTVNAGVYNDTTGRWVIGDVSTTDAPTLTIRARVQSSTAITNTAEVIEADQFDPDSTPGNDIPSEDDQDSATVAPSAIDLSLTQSVDTPRPNVGDEIQYTITLDNAGPDTATSIIVRDVLPTGLTFLSATESVGTYTSADGNWSVPSLAPADSPATLQLRVRVDSQPATANSAEVIQATQFDPDSTPNNDDPGEDDQAAVSITLASADLSLTKTVDVGSPNIGDNVVFTIRVTNDGPDVATNVSIRDELPTGTRFVSSNPSVGSYDSITGIWTVPSVGLSSTETLTITAVTDTASMTTNTAEIISVDQSDPDSVAGNGNANEDDIATATIQAQQIDLSLSLAVNDTAPNVGDEITFVITVDNAGPSDATGVRVTDVLPAGLTLVDSTPSQGSFNTSSGVWSVGNVSITTQPTLQLVVRVDQVLTDTINVAEITAADQPDTDSTPGNNDIDEDDQDSVTISTPVADLSLVQTVTNDTPNVGDQVTFEILLTNDGPSPATSVQVSDLLPDAVRFDSTTLSAGTYDADTGIWDIGSVGSGETVSLGINVTITGQGTQTNTARVSQSDQFDPDSTPGNNVEAEDDQASASVTPPVIDLSLQKTASLDRPAIGQNVTFTITAQNDGVSDATGVVIRDALPAGLNFVDSNASVGSYNATTGIWSLGAIAAGSSETLEITATVTQVDAVTNVAEVIAANQFDSDSTPDNQDENEDDLASVSITPASADLSLTKTVDDSLPNVGQEVTFTLTLSNAGPDTAEQITVRDSLPAGLDFVGSSPSVGDYDSATGIWTIDSLASGATATLDIRAAVAALTDRTNTAEVLTSSQFDPDSTPGNGDDSEDDQASVTLSPQLVDLALSKVLDDPAPNVGDTIAFTLTLSNDGPSDATGVAVTDRLPDGLVFENFIASQGSYNSASGLWNVGNVAKDAAPTLTINATVGQISGATNTAEITAADQVDRDSTPGNNDAGEDDQASVEFVTQVADLSLTKTASTSAPTQNEVIRFTLTLTNSGPSTATDISVRDVLPSGLTFVSADPSVGSYDPANGIWTLASVSSSSNATLRIDARATSPQPSTNTAEIMLARQFDPDSTPGNGVAAEDDIASVLITPVVIDLDVSASVDNDAPVEGDEILMTFLTQNSGNVAATGVVTSVMIPAGLRIVSSTPDIGSYNPVSGRWEIGTLGVGATATLTVRAVVENRELKTIPVQVIAADQFDIDSTPGNDEVGEDDQTDLIIRAPRTLTKRLFLSR</sequence>
<dbReference type="EMBL" id="CP036525">
    <property type="protein sequence ID" value="QDT07547.1"/>
    <property type="molecule type" value="Genomic_DNA"/>
</dbReference>
<feature type="domain" description="DUF11" evidence="2">
    <location>
        <begin position="1261"/>
        <end position="1371"/>
    </location>
</feature>
<dbReference type="PANTHER" id="PTHR34819:SF3">
    <property type="entry name" value="CELL SURFACE PROTEIN"/>
    <property type="match status" value="1"/>
</dbReference>
<dbReference type="PANTHER" id="PTHR34819">
    <property type="entry name" value="LARGE CYSTEINE-RICH PERIPLASMIC PROTEIN OMCB"/>
    <property type="match status" value="1"/>
</dbReference>
<evidence type="ECO:0000313" key="4">
    <source>
        <dbReference type="Proteomes" id="UP000318538"/>
    </source>
</evidence>
<feature type="region of interest" description="Disordered" evidence="1">
    <location>
        <begin position="587"/>
        <end position="607"/>
    </location>
</feature>
<dbReference type="Pfam" id="PF01345">
    <property type="entry name" value="DUF11"/>
    <property type="match status" value="12"/>
</dbReference>
<feature type="domain" description="DUF11" evidence="2">
    <location>
        <begin position="1773"/>
        <end position="1883"/>
    </location>
</feature>
<feature type="domain" description="DUF11" evidence="2">
    <location>
        <begin position="1133"/>
        <end position="1244"/>
    </location>
</feature>
<dbReference type="SUPFAM" id="SSF117074">
    <property type="entry name" value="Hypothetical protein PA1324"/>
    <property type="match status" value="1"/>
</dbReference>
<feature type="compositionally biased region" description="Polar residues" evidence="1">
    <location>
        <begin position="844"/>
        <end position="857"/>
    </location>
</feature>
<dbReference type="InterPro" id="IPR013783">
    <property type="entry name" value="Ig-like_fold"/>
</dbReference>
<feature type="domain" description="DUF11" evidence="2">
    <location>
        <begin position="1645"/>
        <end position="1751"/>
    </location>
</feature>
<dbReference type="Gene3D" id="2.60.40.1170">
    <property type="entry name" value="Mu homology domain, subdomain B"/>
    <property type="match status" value="5"/>
</dbReference>
<feature type="domain" description="DUF11" evidence="2">
    <location>
        <begin position="1517"/>
        <end position="1629"/>
    </location>
</feature>
<dbReference type="KEGG" id="rlc:K227x_59750"/>
<dbReference type="Gene3D" id="2.60.40.740">
    <property type="match status" value="1"/>
</dbReference>
<name>A0A517NK79_9BACT</name>
<feature type="domain" description="DUF11" evidence="2">
    <location>
        <begin position="1004"/>
        <end position="1115"/>
    </location>
</feature>
<feature type="compositionally biased region" description="Polar residues" evidence="1">
    <location>
        <begin position="587"/>
        <end position="601"/>
    </location>
</feature>
<dbReference type="NCBIfam" id="TIGR01451">
    <property type="entry name" value="B_ant_repeat"/>
    <property type="match status" value="12"/>
</dbReference>
<gene>
    <name evidence="3" type="ORF">K227x_59750</name>
</gene>
<reference evidence="3 4" key="1">
    <citation type="submission" date="2019-02" db="EMBL/GenBank/DDBJ databases">
        <title>Deep-cultivation of Planctomycetes and their phenomic and genomic characterization uncovers novel biology.</title>
        <authorList>
            <person name="Wiegand S."/>
            <person name="Jogler M."/>
            <person name="Boedeker C."/>
            <person name="Pinto D."/>
            <person name="Vollmers J."/>
            <person name="Rivas-Marin E."/>
            <person name="Kohn T."/>
            <person name="Peeters S.H."/>
            <person name="Heuer A."/>
            <person name="Rast P."/>
            <person name="Oberbeckmann S."/>
            <person name="Bunk B."/>
            <person name="Jeske O."/>
            <person name="Meyerdierks A."/>
            <person name="Storesund J.E."/>
            <person name="Kallscheuer N."/>
            <person name="Luecker S."/>
            <person name="Lage O.M."/>
            <person name="Pohl T."/>
            <person name="Merkel B.J."/>
            <person name="Hornburger P."/>
            <person name="Mueller R.-W."/>
            <person name="Bruemmer F."/>
            <person name="Labrenz M."/>
            <person name="Spormann A.M."/>
            <person name="Op den Camp H."/>
            <person name="Overmann J."/>
            <person name="Amann R."/>
            <person name="Jetten M.S.M."/>
            <person name="Mascher T."/>
            <person name="Medema M.H."/>
            <person name="Devos D.P."/>
            <person name="Kaster A.-K."/>
            <person name="Ovreas L."/>
            <person name="Rohde M."/>
            <person name="Galperin M.Y."/>
            <person name="Jogler C."/>
        </authorList>
    </citation>
    <scope>NUCLEOTIDE SEQUENCE [LARGE SCALE GENOMIC DNA]</scope>
    <source>
        <strain evidence="3 4">K22_7</strain>
    </source>
</reference>
<feature type="region of interest" description="Disordered" evidence="1">
    <location>
        <begin position="844"/>
        <end position="864"/>
    </location>
</feature>
<feature type="compositionally biased region" description="Polar residues" evidence="1">
    <location>
        <begin position="1221"/>
        <end position="1233"/>
    </location>
</feature>
<feature type="domain" description="DUF11" evidence="2">
    <location>
        <begin position="747"/>
        <end position="858"/>
    </location>
</feature>
<dbReference type="Gene3D" id="2.60.40.10">
    <property type="entry name" value="Immunoglobulins"/>
    <property type="match status" value="6"/>
</dbReference>